<accession>A0A392SD41</accession>
<evidence type="ECO:0000313" key="1">
    <source>
        <dbReference type="EMBL" id="MCI45776.1"/>
    </source>
</evidence>
<keyword evidence="2" id="KW-1185">Reference proteome</keyword>
<name>A0A392SD41_9FABA</name>
<sequence length="54" mass="5908">MPCATRNSRKAFADTRLSWRAAPVALRGAQETERTHAACELNGATRQIPLRGAQ</sequence>
<evidence type="ECO:0000313" key="2">
    <source>
        <dbReference type="Proteomes" id="UP000265520"/>
    </source>
</evidence>
<organism evidence="1 2">
    <name type="scientific">Trifolium medium</name>
    <dbReference type="NCBI Taxonomy" id="97028"/>
    <lineage>
        <taxon>Eukaryota</taxon>
        <taxon>Viridiplantae</taxon>
        <taxon>Streptophyta</taxon>
        <taxon>Embryophyta</taxon>
        <taxon>Tracheophyta</taxon>
        <taxon>Spermatophyta</taxon>
        <taxon>Magnoliopsida</taxon>
        <taxon>eudicotyledons</taxon>
        <taxon>Gunneridae</taxon>
        <taxon>Pentapetalae</taxon>
        <taxon>rosids</taxon>
        <taxon>fabids</taxon>
        <taxon>Fabales</taxon>
        <taxon>Fabaceae</taxon>
        <taxon>Papilionoideae</taxon>
        <taxon>50 kb inversion clade</taxon>
        <taxon>NPAAA clade</taxon>
        <taxon>Hologalegina</taxon>
        <taxon>IRL clade</taxon>
        <taxon>Trifolieae</taxon>
        <taxon>Trifolium</taxon>
    </lineage>
</organism>
<feature type="non-terminal residue" evidence="1">
    <location>
        <position position="54"/>
    </location>
</feature>
<reference evidence="1 2" key="1">
    <citation type="journal article" date="2018" name="Front. Plant Sci.">
        <title>Red Clover (Trifolium pratense) and Zigzag Clover (T. medium) - A Picture of Genomic Similarities and Differences.</title>
        <authorList>
            <person name="Dluhosova J."/>
            <person name="Istvanek J."/>
            <person name="Nedelnik J."/>
            <person name="Repkova J."/>
        </authorList>
    </citation>
    <scope>NUCLEOTIDE SEQUENCE [LARGE SCALE GENOMIC DNA]</scope>
    <source>
        <strain evidence="2">cv. 10/8</strain>
        <tissue evidence="1">Leaf</tissue>
    </source>
</reference>
<protein>
    <submittedName>
        <fullName evidence="1">Uncharacterized protein</fullName>
    </submittedName>
</protein>
<dbReference type="Proteomes" id="UP000265520">
    <property type="component" value="Unassembled WGS sequence"/>
</dbReference>
<dbReference type="EMBL" id="LXQA010348445">
    <property type="protein sequence ID" value="MCI45776.1"/>
    <property type="molecule type" value="Genomic_DNA"/>
</dbReference>
<dbReference type="AlphaFoldDB" id="A0A392SD41"/>
<comment type="caution">
    <text evidence="1">The sequence shown here is derived from an EMBL/GenBank/DDBJ whole genome shotgun (WGS) entry which is preliminary data.</text>
</comment>
<proteinExistence type="predicted"/>